<dbReference type="RefSeq" id="WP_273580049.1">
    <property type="nucleotide sequence ID" value="NZ_JAQRFO010000026.1"/>
</dbReference>
<protein>
    <submittedName>
        <fullName evidence="1">Uncharacterized protein</fullName>
    </submittedName>
</protein>
<accession>A0ABT5M406</accession>
<evidence type="ECO:0000313" key="1">
    <source>
        <dbReference type="EMBL" id="MDC9622428.1"/>
    </source>
</evidence>
<sequence>MEFIPPLRVADTVAVDSQGGNANLKFFGTRGPSVFWSGAKFRIITADNTGRVTPLRSLYPVIVQQRSDGVRLTGNDEAGQQVVLTFR</sequence>
<proteinExistence type="predicted"/>
<comment type="caution">
    <text evidence="1">The sequence shown here is derived from an EMBL/GenBank/DDBJ whole genome shotgun (WGS) entry which is preliminary data.</text>
</comment>
<name>A0ABT5M406_9GAMM</name>
<dbReference type="EMBL" id="JAQRFO010000026">
    <property type="protein sequence ID" value="MDC9622428.1"/>
    <property type="molecule type" value="Genomic_DNA"/>
</dbReference>
<keyword evidence="2" id="KW-1185">Reference proteome</keyword>
<reference evidence="1 2" key="1">
    <citation type="submission" date="2023-02" db="EMBL/GenBank/DDBJ databases">
        <title>Entomopathogenic bacteria.</title>
        <authorList>
            <person name="Machado R.A."/>
        </authorList>
    </citation>
    <scope>NUCLEOTIDE SEQUENCE [LARGE SCALE GENOMIC DNA]</scope>
    <source>
        <strain evidence="1 2">XENO-7</strain>
    </source>
</reference>
<evidence type="ECO:0000313" key="2">
    <source>
        <dbReference type="Proteomes" id="UP001214757"/>
    </source>
</evidence>
<dbReference type="Proteomes" id="UP001214757">
    <property type="component" value="Unassembled WGS sequence"/>
</dbReference>
<gene>
    <name evidence="1" type="ORF">PSI22_12470</name>
</gene>
<organism evidence="1 2">
    <name type="scientific">Xenorhabdus aichiensis</name>
    <dbReference type="NCBI Taxonomy" id="3025874"/>
    <lineage>
        <taxon>Bacteria</taxon>
        <taxon>Pseudomonadati</taxon>
        <taxon>Pseudomonadota</taxon>
        <taxon>Gammaproteobacteria</taxon>
        <taxon>Enterobacterales</taxon>
        <taxon>Morganellaceae</taxon>
        <taxon>Xenorhabdus</taxon>
    </lineage>
</organism>